<feature type="compositionally biased region" description="Basic and acidic residues" evidence="1">
    <location>
        <begin position="188"/>
        <end position="202"/>
    </location>
</feature>
<feature type="domain" description="DNA2/NAM7 helicase helicase" evidence="2">
    <location>
        <begin position="752"/>
        <end position="831"/>
    </location>
</feature>
<feature type="compositionally biased region" description="Basic and acidic residues" evidence="1">
    <location>
        <begin position="315"/>
        <end position="336"/>
    </location>
</feature>
<evidence type="ECO:0000313" key="5">
    <source>
        <dbReference type="Proteomes" id="UP001605036"/>
    </source>
</evidence>
<evidence type="ECO:0000259" key="2">
    <source>
        <dbReference type="Pfam" id="PF13086"/>
    </source>
</evidence>
<evidence type="ECO:0000259" key="3">
    <source>
        <dbReference type="Pfam" id="PF13087"/>
    </source>
</evidence>
<feature type="domain" description="DNA2/NAM7 helicase-like C-terminal" evidence="3">
    <location>
        <begin position="837"/>
        <end position="1040"/>
    </location>
</feature>
<evidence type="ECO:0000313" key="4">
    <source>
        <dbReference type="EMBL" id="KAL2631954.1"/>
    </source>
</evidence>
<evidence type="ECO:0000256" key="1">
    <source>
        <dbReference type="SAM" id="MobiDB-lite"/>
    </source>
</evidence>
<comment type="caution">
    <text evidence="4">The sequence shown here is derived from an EMBL/GenBank/DDBJ whole genome shotgun (WGS) entry which is preliminary data.</text>
</comment>
<dbReference type="Pfam" id="PF13086">
    <property type="entry name" value="AAA_11"/>
    <property type="match status" value="1"/>
</dbReference>
<organism evidence="4 5">
    <name type="scientific">Riccia fluitans</name>
    <dbReference type="NCBI Taxonomy" id="41844"/>
    <lineage>
        <taxon>Eukaryota</taxon>
        <taxon>Viridiplantae</taxon>
        <taxon>Streptophyta</taxon>
        <taxon>Embryophyta</taxon>
        <taxon>Marchantiophyta</taxon>
        <taxon>Marchantiopsida</taxon>
        <taxon>Marchantiidae</taxon>
        <taxon>Marchantiales</taxon>
        <taxon>Ricciaceae</taxon>
        <taxon>Riccia</taxon>
    </lineage>
</organism>
<dbReference type="FunFam" id="3.40.50.300:FF:001576">
    <property type="entry name" value="tRNA-splicing endonuclease, putative"/>
    <property type="match status" value="1"/>
</dbReference>
<accession>A0ABD1YME9</accession>
<feature type="compositionally biased region" description="Basic and acidic residues" evidence="1">
    <location>
        <begin position="345"/>
        <end position="364"/>
    </location>
</feature>
<name>A0ABD1YME9_9MARC</name>
<feature type="compositionally biased region" description="Basic residues" evidence="1">
    <location>
        <begin position="99"/>
        <end position="109"/>
    </location>
</feature>
<dbReference type="Gene3D" id="3.40.50.300">
    <property type="entry name" value="P-loop containing nucleotide triphosphate hydrolases"/>
    <property type="match status" value="2"/>
</dbReference>
<sequence length="1287" mass="141293">MAAKKRKSGDHEEAEEEDDCFEMQQKIVNMLREKVYRLEEELNYLRNHESLLHKAWSMPVYPPEYKPGSWNPSARPQDKRAYTFDRAGIDQSAGEKKTARTSKRRKTQKTRTPTPVSSPEREAPPVQVLHDTDSDASDDSKETSPESGDRSRDKKTTGEGKKRKSQRNRTSTPPPVQEIEDSESDASSDSRETSSESGDEKGSPMVESITDTRSDSTSSEDSSSEEQEPAENQKSSKSESECDSSSDSDDEKTPETPAIGETKTQSKFPRVNWANEPRKRRSGGASSSSDSHSEDSDDSVTVVELADEEVISQQKRKEQELQTDRGEGRTNEDRAATKTKKKKKKDNDKANKGSGEAENHGEVKAKKKGKASATSAQPSATPRRDKLSQDATAEDIFDWNVLGSPGPWTQPEPLNFTYWNGSTEDSGQCAKQLTSLPFHFNNCDEYISRNQWLIFEECKAMLDSSWEIMQKTNGSVTRSFVGTDGSEENLETRMFRLHPMHRCADDSFNYFELEALDGRRFQLDTSEVLLLSFPKLPNMKALAVVSTRGDKSGLSPLLKTRVDLQSCGTECKLARMSNMVTLKRQFIALVNVSKIWHSLRQPLLDPRLNSGCIVSPPSDDSLDEHVQLPEDINPTLSTWKQHGIFNNRQLLTMAALLQMKQGILLVQGPPGTGKTSTIVGMISALCLEEPGVKILVCAASNAAVDEIVSRMMYAMLDSNGKLYAPKLGTLLRVGLQKSVQVACHPVTLDAILAKSAKATRTETISRATVVCSTLSGSGHSVFEESNQKFDVLIIDEAAQALECEALIALQRAQGRCVIVGDPCQLSATVIQRPGTAYGRSLFERMQDGGMKTFLMTTQYRMHPQISKYPSARFYRGCLKDSKSTQCMQSIFRKDACEKGISCDGYHFRLGPYCFLDVSWGAEEIEATGHSLSNAEEAAVVATVVNGVVKSLSGGRKPDIGVITPYLAQRSTILTSLLKYQIDESVCEVNTVDGFQGREKDVIILSCVRAVTERGLGFVSDEKRMNVALTRAKHALIIVGHGETLKSQSASWSALLKDANSRGCYQVLREGNWAKKGSGKSSPVGVTPAAASEKAANFHSVQTSPVKKPQFKSNPAPAPVKVEPCSFAHHSPGFGHQHNNTGRRETVEPVKKMRGALRVDRPSQDHGGGGGNGRGGRRKSANGLRFPDPPPVVPPPNQHTYFGHTPGEQQQGFPAPNPCYNGGHFAGAHEHFASLGRGTLRGFNHGGNWHAAPGIVNQVNHSKVSVDRLLSLLCIGRSNNKASQDSRI</sequence>
<dbReference type="EMBL" id="JBHFFA010000004">
    <property type="protein sequence ID" value="KAL2631954.1"/>
    <property type="molecule type" value="Genomic_DNA"/>
</dbReference>
<feature type="region of interest" description="Disordered" evidence="1">
    <location>
        <begin position="1"/>
        <end position="20"/>
    </location>
</feature>
<dbReference type="InterPro" id="IPR027417">
    <property type="entry name" value="P-loop_NTPase"/>
</dbReference>
<dbReference type="InterPro" id="IPR045055">
    <property type="entry name" value="DNA2/NAM7-like"/>
</dbReference>
<dbReference type="CDD" id="cd18808">
    <property type="entry name" value="SF1_C_Upf1"/>
    <property type="match status" value="1"/>
</dbReference>
<dbReference type="PANTHER" id="PTHR10887:SF510">
    <property type="entry name" value="HELICASE ATP-BINDING DOMAIN-CONTAINING PROTEIN"/>
    <property type="match status" value="1"/>
</dbReference>
<dbReference type="Proteomes" id="UP001605036">
    <property type="component" value="Unassembled WGS sequence"/>
</dbReference>
<feature type="compositionally biased region" description="Acidic residues" evidence="1">
    <location>
        <begin position="241"/>
        <end position="252"/>
    </location>
</feature>
<feature type="compositionally biased region" description="Low complexity" evidence="1">
    <location>
        <begin position="371"/>
        <end position="381"/>
    </location>
</feature>
<dbReference type="Pfam" id="PF13087">
    <property type="entry name" value="AAA_12"/>
    <property type="match status" value="1"/>
</dbReference>
<keyword evidence="5" id="KW-1185">Reference proteome</keyword>
<dbReference type="SUPFAM" id="SSF52540">
    <property type="entry name" value="P-loop containing nucleoside triphosphate hydrolases"/>
    <property type="match status" value="1"/>
</dbReference>
<feature type="compositionally biased region" description="Low complexity" evidence="1">
    <location>
        <begin position="207"/>
        <end position="221"/>
    </location>
</feature>
<feature type="region of interest" description="Disordered" evidence="1">
    <location>
        <begin position="1154"/>
        <end position="1190"/>
    </location>
</feature>
<reference evidence="4 5" key="1">
    <citation type="submission" date="2024-09" db="EMBL/GenBank/DDBJ databases">
        <title>Chromosome-scale assembly of Riccia fluitans.</title>
        <authorList>
            <person name="Paukszto L."/>
            <person name="Sawicki J."/>
            <person name="Karawczyk K."/>
            <person name="Piernik-Szablinska J."/>
            <person name="Szczecinska M."/>
            <person name="Mazdziarz M."/>
        </authorList>
    </citation>
    <scope>NUCLEOTIDE SEQUENCE [LARGE SCALE GENOMIC DNA]</scope>
    <source>
        <strain evidence="4">Rf_01</strain>
        <tissue evidence="4">Aerial parts of the thallus</tissue>
    </source>
</reference>
<protein>
    <submittedName>
        <fullName evidence="4">Uncharacterized protein</fullName>
    </submittedName>
</protein>
<dbReference type="InterPro" id="IPR047187">
    <property type="entry name" value="SF1_C_Upf1"/>
</dbReference>
<feature type="compositionally biased region" description="Basic and acidic residues" evidence="1">
    <location>
        <begin position="130"/>
        <end position="160"/>
    </location>
</feature>
<dbReference type="InterPro" id="IPR041677">
    <property type="entry name" value="DNA2/NAM7_AAA_11"/>
</dbReference>
<dbReference type="InterPro" id="IPR041679">
    <property type="entry name" value="DNA2/NAM7-like_C"/>
</dbReference>
<dbReference type="CDD" id="cd18042">
    <property type="entry name" value="DEXXQc_SETX"/>
    <property type="match status" value="1"/>
</dbReference>
<feature type="region of interest" description="Disordered" evidence="1">
    <location>
        <begin position="59"/>
        <end position="390"/>
    </location>
</feature>
<gene>
    <name evidence="4" type="ORF">R1flu_016640</name>
</gene>
<proteinExistence type="predicted"/>
<feature type="compositionally biased region" description="Basic and acidic residues" evidence="1">
    <location>
        <begin position="1154"/>
        <end position="1163"/>
    </location>
</feature>
<feature type="region of interest" description="Disordered" evidence="1">
    <location>
        <begin position="1096"/>
        <end position="1117"/>
    </location>
</feature>
<dbReference type="PANTHER" id="PTHR10887">
    <property type="entry name" value="DNA2/NAM7 HELICASE FAMILY"/>
    <property type="match status" value="1"/>
</dbReference>